<feature type="domain" description="Fibronectin type-III" evidence="5">
    <location>
        <begin position="1238"/>
        <end position="1324"/>
    </location>
</feature>
<keyword evidence="1 2" id="KW-0732">Signal</keyword>
<feature type="chain" id="PRO_5026735827" evidence="2">
    <location>
        <begin position="21"/>
        <end position="1730"/>
    </location>
</feature>
<feature type="signal peptide" evidence="2">
    <location>
        <begin position="1"/>
        <end position="20"/>
    </location>
</feature>
<dbReference type="PROSITE" id="PS50853">
    <property type="entry name" value="FN3"/>
    <property type="match status" value="4"/>
</dbReference>
<feature type="domain" description="Fibronectin type-III" evidence="5">
    <location>
        <begin position="209"/>
        <end position="298"/>
    </location>
</feature>
<name>A0A6L3ZJY0_9FLAO</name>
<evidence type="ECO:0000256" key="2">
    <source>
        <dbReference type="SAM" id="SignalP"/>
    </source>
</evidence>
<dbReference type="SMART" id="SM00060">
    <property type="entry name" value="FN3"/>
    <property type="match status" value="5"/>
</dbReference>
<dbReference type="NCBIfam" id="TIGR04183">
    <property type="entry name" value="Por_Secre_tail"/>
    <property type="match status" value="1"/>
</dbReference>
<dbReference type="SUPFAM" id="SSF49299">
    <property type="entry name" value="PKD domain"/>
    <property type="match status" value="4"/>
</dbReference>
<dbReference type="Gene3D" id="2.60.40.10">
    <property type="entry name" value="Immunoglobulins"/>
    <property type="match status" value="9"/>
</dbReference>
<dbReference type="CDD" id="cd06263">
    <property type="entry name" value="MAM"/>
    <property type="match status" value="2"/>
</dbReference>
<feature type="domain" description="MAM" evidence="3">
    <location>
        <begin position="880"/>
        <end position="1036"/>
    </location>
</feature>
<dbReference type="Pfam" id="PF18962">
    <property type="entry name" value="Por_Secre_tail"/>
    <property type="match status" value="1"/>
</dbReference>
<reference evidence="6 7" key="1">
    <citation type="submission" date="2019-10" db="EMBL/GenBank/DDBJ databases">
        <title>Genome sequence of Phaeocystidibacter marisrubri JCM30614 (type strain).</title>
        <authorList>
            <person name="Bowman J.P."/>
        </authorList>
    </citation>
    <scope>NUCLEOTIDE SEQUENCE [LARGE SCALE GENOMIC DNA]</scope>
    <source>
        <strain evidence="6 7">JCM 30614</strain>
    </source>
</reference>
<dbReference type="GO" id="GO:0016020">
    <property type="term" value="C:membrane"/>
    <property type="evidence" value="ECO:0007669"/>
    <property type="project" value="InterPro"/>
</dbReference>
<feature type="domain" description="PKD" evidence="4">
    <location>
        <begin position="1423"/>
        <end position="1472"/>
    </location>
</feature>
<dbReference type="PANTHER" id="PTHR23282">
    <property type="entry name" value="APICAL ENDOSOMAL GLYCOPROTEIN PRECURSOR"/>
    <property type="match status" value="1"/>
</dbReference>
<dbReference type="Pfam" id="PF00041">
    <property type="entry name" value="fn3"/>
    <property type="match status" value="1"/>
</dbReference>
<dbReference type="SUPFAM" id="SSF49899">
    <property type="entry name" value="Concanavalin A-like lectins/glucanases"/>
    <property type="match status" value="4"/>
</dbReference>
<dbReference type="PROSITE" id="PS50060">
    <property type="entry name" value="MAM_2"/>
    <property type="match status" value="4"/>
</dbReference>
<dbReference type="SMART" id="SM00089">
    <property type="entry name" value="PKD"/>
    <property type="match status" value="4"/>
</dbReference>
<dbReference type="PANTHER" id="PTHR23282:SF101">
    <property type="entry name" value="MAM DOMAIN-CONTAINING PROTEIN"/>
    <property type="match status" value="1"/>
</dbReference>
<dbReference type="PROSITE" id="PS50093">
    <property type="entry name" value="PKD"/>
    <property type="match status" value="4"/>
</dbReference>
<dbReference type="InterPro" id="IPR013783">
    <property type="entry name" value="Ig-like_fold"/>
</dbReference>
<accession>A0A6L3ZJY0</accession>
<dbReference type="Pfam" id="PF18911">
    <property type="entry name" value="PKD_4"/>
    <property type="match status" value="4"/>
</dbReference>
<dbReference type="CDD" id="cd00146">
    <property type="entry name" value="PKD"/>
    <property type="match status" value="3"/>
</dbReference>
<dbReference type="InterPro" id="IPR000998">
    <property type="entry name" value="MAM_dom"/>
</dbReference>
<feature type="domain" description="MAM" evidence="3">
    <location>
        <begin position="585"/>
        <end position="760"/>
    </location>
</feature>
<dbReference type="InterPro" id="IPR022409">
    <property type="entry name" value="PKD/Chitinase_dom"/>
</dbReference>
<dbReference type="InterPro" id="IPR026444">
    <property type="entry name" value="Secre_tail"/>
</dbReference>
<comment type="caution">
    <text evidence="6">The sequence shown here is derived from an EMBL/GenBank/DDBJ whole genome shotgun (WGS) entry which is preliminary data.</text>
</comment>
<dbReference type="OrthoDB" id="975384at2"/>
<sequence>MKTILLSVFLLFTVALHSQCIESLPFTESFSSTDWAIPSTSPNAGSIDACWSRDGITDLYWRPNQGTTPLPNTGPLGDHTTGTGKYVFLEHSGVFNSKTQASLITTWVDLSGAINPQLRYWRHMYGFGVGSLIVQVQAYGSSTWSTLGSTTGITHNSYSDPWTEGVQSLTTYLNDTVRFRFVGSRLGSVTQCNIALDDITVIDANGCSTPNNLNVQLRTQTSVTLNWFSTNTTGALIKYFKVSGGSVTPTVVNAGISGPYTVTGLDPGTEYGFYVRDSCGVGNVGPWHGPIFTNTLCGLISAPWTEGFEGPAFVPSSSTTQVGSIHPCWIRTPSTPSPYVWVPGPNAVIFTQSGPSTGHNSSKWMMCDRTSFSSTSLSASFRSPHIDLSTLTNPELRYWYHMYGANIDRLEVEINTGTGGWQLLQTISGQQQFSKTDPWIEEAISLSAYANQTVFLRFKGYNNGNTFLANIAIDDVSIDEAPPCPRPNPFTLTSQTSTTATFSFTSGGTSPWQVEYGAPGFSPGSGTLQNVTSNPFTLTGLTPQTTYDVYMRDTCGAIGVSLWTGPLSVTTECAPSSAPFSEGFEGSSFTPGSFGVQGGLDPCWSASSDQTGYYWTPSPPSFINFASGPNTAHSGSDYMYTDGGFIPGASDTAVLTSPLIDLTPLTNPELTFWYHMFGPQINSLKVQVFDGTSWLTEWSVSGQQHNSKSAAWLEATVDLTSYAGSTIQIRFVGKRSSATGDDLRIAIDDVDIHEQPPCPKVTGFSFIGKSQTSINLVWNVASGTNWIIEYGYQGFSPGSGTVITGVTGSPYNVTGLSPSTAYDFYITRDCGTNGTSDVTGPLTVSTVCGPVAAPFVETFESPGWVKGTFFPDLGSLEPCWTRSDTTSFIWSVENLNTFPNNSGPDGDHTTGSGNYMYTDFRSTANVSTFLQMPNIDLSPLDTPELRFFYHMYGAAIDHLKVQVKTASSSWTDVWSRNGQQQTSSSASFNQAILNLSAYRGQIVMIRFVGQRLTSGFTNSEIAIDDISIDEKPQCPAPSGLTTTPVGVSAIQLSWTAGGGASTQIEYGPQGFSPGSGTLVNAPNNPFIVTGLSANTAYDFYVRDSCGTGGVSWANGPVSGTTYPCADACLYELILSDLNNDGWNAGGLNGLHVLEVTVDGTTTDYTLTSGSLKSFLVPICNNQPFSLKFTNNGFLSNQCGIIFKDPSGATLYSRNPSNAVLGTAVLYSDTGSCTTVCPDPVGLTANNITPISADILWSSISGDARIAYGPVGFTPGTPYQTGLATSYTLTGLTPGTTYDVYVQDTCTNGLVSGWVGPLRFTTLNCNPPSAAFTATASGLVATFDGSSSSSNVTTHTWYYGDGNSGGGMSNAHTYSSPGIYQVVLVVSNPCGILDSALQTLVVCGTPTAAFTSNKSGLNISLDASSSTGIGMSYAWDFGDGNTGTGLTTTHVYAAAGNYSVRLIVTDTCGSDDTSIVAYTICAPTLPVITYTTTGMTVNFDGSGSVNALTYDWYFGDGNSGTGVNPSHTYALNQNYTVTLTITNACGDTSLTDTVIALCTEPIAKWTYNIISSGGSGMLVQFDGTASIGTTYNWDFGDGGTASGTNFPTHTYTTPGLFYWVTLIVGNDCSDSDTMRYKLNQIGLEEVDNDEHSISLYPNPSSGSFTLKFDNPSQGRVVVNLLDVGGKSMIQDLPMEDQSESEFRVQVVVPPGVYMLQIVMADRIHYKRLVIQ</sequence>
<dbReference type="InterPro" id="IPR036116">
    <property type="entry name" value="FN3_sf"/>
</dbReference>
<dbReference type="RefSeq" id="WP_151692647.1">
    <property type="nucleotide sequence ID" value="NZ_BMGX01000002.1"/>
</dbReference>
<dbReference type="InterPro" id="IPR035986">
    <property type="entry name" value="PKD_dom_sf"/>
</dbReference>
<evidence type="ECO:0000259" key="4">
    <source>
        <dbReference type="PROSITE" id="PS50093"/>
    </source>
</evidence>
<dbReference type="SMART" id="SM00137">
    <property type="entry name" value="MAM"/>
    <property type="match status" value="2"/>
</dbReference>
<dbReference type="InterPro" id="IPR000601">
    <property type="entry name" value="PKD_dom"/>
</dbReference>
<dbReference type="EMBL" id="WBVQ01000001">
    <property type="protein sequence ID" value="KAB2817959.1"/>
    <property type="molecule type" value="Genomic_DNA"/>
</dbReference>
<evidence type="ECO:0000259" key="5">
    <source>
        <dbReference type="PROSITE" id="PS50853"/>
    </source>
</evidence>
<dbReference type="Proteomes" id="UP000484164">
    <property type="component" value="Unassembled WGS sequence"/>
</dbReference>
<protein>
    <submittedName>
        <fullName evidence="6">PKD domain-containing protein</fullName>
    </submittedName>
</protein>
<evidence type="ECO:0000313" key="7">
    <source>
        <dbReference type="Proteomes" id="UP000484164"/>
    </source>
</evidence>
<feature type="domain" description="MAM" evidence="3">
    <location>
        <begin position="51"/>
        <end position="209"/>
    </location>
</feature>
<feature type="domain" description="Fibronectin type-III" evidence="5">
    <location>
        <begin position="486"/>
        <end position="574"/>
    </location>
</feature>
<gene>
    <name evidence="6" type="ORF">F8C82_06025</name>
</gene>
<dbReference type="CDD" id="cd00063">
    <property type="entry name" value="FN3"/>
    <property type="match status" value="2"/>
</dbReference>
<feature type="domain" description="Fibronectin type-III" evidence="5">
    <location>
        <begin position="1036"/>
        <end position="1124"/>
    </location>
</feature>
<feature type="domain" description="PKD" evidence="4">
    <location>
        <begin position="1323"/>
        <end position="1401"/>
    </location>
</feature>
<dbReference type="GO" id="GO:0004553">
    <property type="term" value="F:hydrolase activity, hydrolyzing O-glycosyl compounds"/>
    <property type="evidence" value="ECO:0007669"/>
    <property type="project" value="UniProtKB-ARBA"/>
</dbReference>
<feature type="domain" description="MAM" evidence="3">
    <location>
        <begin position="329"/>
        <end position="486"/>
    </location>
</feature>
<keyword evidence="7" id="KW-1185">Reference proteome</keyword>
<dbReference type="InterPro" id="IPR051560">
    <property type="entry name" value="MAM_domain-containing"/>
</dbReference>
<dbReference type="InterPro" id="IPR013320">
    <property type="entry name" value="ConA-like_dom_sf"/>
</dbReference>
<evidence type="ECO:0000259" key="3">
    <source>
        <dbReference type="PROSITE" id="PS50060"/>
    </source>
</evidence>
<dbReference type="SUPFAM" id="SSF49265">
    <property type="entry name" value="Fibronectin type III"/>
    <property type="match status" value="5"/>
</dbReference>
<proteinExistence type="predicted"/>
<evidence type="ECO:0000313" key="6">
    <source>
        <dbReference type="EMBL" id="KAB2817959.1"/>
    </source>
</evidence>
<dbReference type="GO" id="GO:0005975">
    <property type="term" value="P:carbohydrate metabolic process"/>
    <property type="evidence" value="ECO:0007669"/>
    <property type="project" value="UniProtKB-ARBA"/>
</dbReference>
<organism evidence="6 7">
    <name type="scientific">Phaeocystidibacter marisrubri</name>
    <dbReference type="NCBI Taxonomy" id="1577780"/>
    <lineage>
        <taxon>Bacteria</taxon>
        <taxon>Pseudomonadati</taxon>
        <taxon>Bacteroidota</taxon>
        <taxon>Flavobacteriia</taxon>
        <taxon>Flavobacteriales</taxon>
        <taxon>Phaeocystidibacteraceae</taxon>
        <taxon>Phaeocystidibacter</taxon>
    </lineage>
</organism>
<dbReference type="Pfam" id="PF00629">
    <property type="entry name" value="MAM"/>
    <property type="match status" value="4"/>
</dbReference>
<dbReference type="InterPro" id="IPR003961">
    <property type="entry name" value="FN3_dom"/>
</dbReference>
<feature type="domain" description="PKD" evidence="4">
    <location>
        <begin position="1588"/>
        <end position="1616"/>
    </location>
</feature>
<dbReference type="Gene3D" id="2.60.120.200">
    <property type="match status" value="4"/>
</dbReference>
<evidence type="ECO:0000256" key="1">
    <source>
        <dbReference type="ARBA" id="ARBA00022729"/>
    </source>
</evidence>
<feature type="domain" description="PKD" evidence="4">
    <location>
        <begin position="1491"/>
        <end position="1553"/>
    </location>
</feature>